<dbReference type="PANTHER" id="PTHR10039:SF5">
    <property type="entry name" value="NACHT DOMAIN-CONTAINING PROTEIN"/>
    <property type="match status" value="1"/>
</dbReference>
<organism evidence="4">
    <name type="scientific">Podospora anserina (strain S / ATCC MYA-4624 / DSM 980 / FGSC 10383)</name>
    <name type="common">Pleurage anserina</name>
    <dbReference type="NCBI Taxonomy" id="515849"/>
    <lineage>
        <taxon>Eukaryota</taxon>
        <taxon>Fungi</taxon>
        <taxon>Dikarya</taxon>
        <taxon>Ascomycota</taxon>
        <taxon>Pezizomycotina</taxon>
        <taxon>Sordariomycetes</taxon>
        <taxon>Sordariomycetidae</taxon>
        <taxon>Sordariales</taxon>
        <taxon>Podosporaceae</taxon>
        <taxon>Podospora</taxon>
        <taxon>Podospora anserina</taxon>
    </lineage>
</organism>
<keyword evidence="6" id="KW-1185">Reference proteome</keyword>
<dbReference type="Pfam" id="PF25053">
    <property type="entry name" value="DUF7791"/>
    <property type="match status" value="1"/>
</dbReference>
<dbReference type="OrthoDB" id="5242845at2759"/>
<dbReference type="InterPro" id="IPR027417">
    <property type="entry name" value="P-loop_NTPase"/>
</dbReference>
<gene>
    <name evidence="4" type="ORF">PODANS_3_2560</name>
</gene>
<name>B2AZV4_PODAN</name>
<dbReference type="EMBL" id="CU638743">
    <property type="protein sequence ID" value="CAP70154.1"/>
    <property type="molecule type" value="Genomic_DNA"/>
</dbReference>
<evidence type="ECO:0000313" key="4">
    <source>
        <dbReference type="EMBL" id="CAP70154.1"/>
    </source>
</evidence>
<keyword evidence="1" id="KW-0677">Repeat</keyword>
<reference evidence="5" key="4">
    <citation type="submission" date="2015-04" db="EMBL/GenBank/DDBJ databases">
        <title>Maintaining two mating types: Structure of the mating type locus and its role in heterokaryosis in Podospora anserina.</title>
        <authorList>
            <person name="Grognet P."/>
            <person name="Bidard F."/>
            <person name="Kuchly C."/>
            <person name="Chan Ho Tong L."/>
            <person name="Coppin E."/>
            <person name="Ait Benkhali J."/>
            <person name="Couloux A."/>
            <person name="Wincker P."/>
            <person name="Debuchy R."/>
            <person name="Silar P."/>
        </authorList>
    </citation>
    <scope>NUCLEOTIDE SEQUENCE</scope>
</reference>
<protein>
    <submittedName>
        <fullName evidence="4">Podospora anserina S mat+ genomic DNA chromosome 3, supercontig 2</fullName>
    </submittedName>
</protein>
<dbReference type="InterPro" id="IPR056693">
    <property type="entry name" value="DUF7791"/>
</dbReference>
<dbReference type="Pfam" id="PF24883">
    <property type="entry name" value="NPHP3_N"/>
    <property type="match status" value="1"/>
</dbReference>
<dbReference type="HOGENOM" id="CLU_002341_5_1_1"/>
<evidence type="ECO:0000256" key="1">
    <source>
        <dbReference type="ARBA" id="ARBA00022737"/>
    </source>
</evidence>
<dbReference type="AlphaFoldDB" id="B2AZV4"/>
<dbReference type="InterPro" id="IPR056884">
    <property type="entry name" value="NPHP3-like_N"/>
</dbReference>
<evidence type="ECO:0000259" key="3">
    <source>
        <dbReference type="Pfam" id="PF25053"/>
    </source>
</evidence>
<feature type="domain" description="Nephrocystin 3-like N-terminal" evidence="2">
    <location>
        <begin position="35"/>
        <end position="212"/>
    </location>
</feature>
<reference evidence="4" key="2">
    <citation type="submission" date="2008-07" db="EMBL/GenBank/DDBJ databases">
        <authorList>
            <person name="Genoscope - CEA"/>
        </authorList>
    </citation>
    <scope>NUCLEOTIDE SEQUENCE</scope>
    <source>
        <strain evidence="4">S mat+</strain>
    </source>
</reference>
<evidence type="ECO:0000313" key="5">
    <source>
        <dbReference type="EMBL" id="CDP26746.1"/>
    </source>
</evidence>
<dbReference type="EMBL" id="FO904938">
    <property type="protein sequence ID" value="CDP26746.1"/>
    <property type="molecule type" value="Genomic_DNA"/>
</dbReference>
<dbReference type="RefSeq" id="XP_001909022.1">
    <property type="nucleotide sequence ID" value="XM_001908987.1"/>
</dbReference>
<dbReference type="eggNOG" id="ENOG502SMA9">
    <property type="taxonomic scope" value="Eukaryota"/>
</dbReference>
<dbReference type="KEGG" id="pan:PODANSg6057"/>
<feature type="domain" description="DUF7791" evidence="3">
    <location>
        <begin position="339"/>
        <end position="458"/>
    </location>
</feature>
<dbReference type="PANTHER" id="PTHR10039">
    <property type="entry name" value="AMELOGENIN"/>
    <property type="match status" value="1"/>
</dbReference>
<evidence type="ECO:0000259" key="2">
    <source>
        <dbReference type="Pfam" id="PF24883"/>
    </source>
</evidence>
<sequence length="754" mass="86461">MQNHQNLVQDPHDTTFEWFVHAAKSLQEEAQRAAREKFTGWLESGHGVFHISGKPGSGKSTLMKYLIEHTATSGHLNVWATVAQFFFWRPGTEPQRSLGGLYRTLLHNVFQKCPELISAVMPSFWQRLQSMPWQLSSDLEVTESTVKAAFNRLISSEVAEAFPNHCFCLFIDGLDEYEAIIQTDHTDLAALLNSWAEAGLSSRNIKLCVSSREYNSFMNLFSDDRRLRLHELTHSDMVACVRDKLDRISGSDGFDQLVEDIVEKGQGIFQWVGIVVKNMRYEIDNATTEAQEFKDSLKMLPSEINDLYKHIFDSLRDTKRAYRTLASVSEAMETGVASFSVDAYSFFQDYERDRSFVVGNSFPATTESSRHKLGKTRLRGWGGGLLDTRTVTLGGVRRLYAAHPYTMEVVQFTHHSVRDFLEHPDGQQKMLELLEGFDVLDAISQMHLADLRMIRENCPGFDTSYILFRERHRNGSDKSPYIFLDAWDKFCPDEDSLEPSPGHYDVLLPAGDSAYGLATCAFWGQRVVRDIIETDIGWMNRPISTGIWLGTSKYPPRKMTNDPTVTDSSHKVGLLANLILNCHRERTTHEEEDFAMLDFLFDKGLSDPTHLGASINRSRDVQVEPDVGGMPQLTTWHRFLLYEWMYQHAERVWGGRLPHEQLDARFGEAVAWFLRKGADPYFSARIEFVRRPYNEDELESVSRDRQISAYRGPPIRPNSLRSFRKITIQFRRRTANGDTEQFVVKEEIPVCFHL</sequence>
<evidence type="ECO:0000313" key="6">
    <source>
        <dbReference type="Proteomes" id="UP000001197"/>
    </source>
</evidence>
<proteinExistence type="predicted"/>
<dbReference type="Gene3D" id="3.40.50.300">
    <property type="entry name" value="P-loop containing nucleotide triphosphate hydrolases"/>
    <property type="match status" value="1"/>
</dbReference>
<dbReference type="VEuPathDB" id="FungiDB:PODANS_3_2560"/>
<reference evidence="6" key="3">
    <citation type="journal article" date="2014" name="Genetics">
        <title>Maintaining two mating types: Structure of the mating type locus and its role in heterokaryosis in Podospora anserina.</title>
        <authorList>
            <person name="Grognet P."/>
            <person name="Bidard F."/>
            <person name="Kuchly C."/>
            <person name="Tong L.C.H."/>
            <person name="Coppin E."/>
            <person name="Benkhali J.A."/>
            <person name="Couloux A."/>
            <person name="Wincker P."/>
            <person name="Debuchy R."/>
            <person name="Silar P."/>
        </authorList>
    </citation>
    <scope>GENOME REANNOTATION</scope>
    <source>
        <strain evidence="6">S / ATCC MYA-4624 / DSM 980 / FGSC 10383</strain>
    </source>
</reference>
<reference evidence="4 6" key="1">
    <citation type="journal article" date="2008" name="Genome Biol.">
        <title>The genome sequence of the model ascomycete fungus Podospora anserina.</title>
        <authorList>
            <person name="Espagne E."/>
            <person name="Lespinet O."/>
            <person name="Malagnac F."/>
            <person name="Da Silva C."/>
            <person name="Jaillon O."/>
            <person name="Porcel B.M."/>
            <person name="Couloux A."/>
            <person name="Aury J.-M."/>
            <person name="Segurens B."/>
            <person name="Poulain J."/>
            <person name="Anthouard V."/>
            <person name="Grossetete S."/>
            <person name="Khalili H."/>
            <person name="Coppin E."/>
            <person name="Dequard-Chablat M."/>
            <person name="Picard M."/>
            <person name="Contamine V."/>
            <person name="Arnaise S."/>
            <person name="Bourdais A."/>
            <person name="Berteaux-Lecellier V."/>
            <person name="Gautheret D."/>
            <person name="de Vries R.P."/>
            <person name="Battaglia E."/>
            <person name="Coutinho P.M."/>
            <person name="Danchin E.G.J."/>
            <person name="Henrissat B."/>
            <person name="El Khoury R."/>
            <person name="Sainsard-Chanet A."/>
            <person name="Boivin A."/>
            <person name="Pinan-Lucarre B."/>
            <person name="Sellem C.H."/>
            <person name="Debuchy R."/>
            <person name="Wincker P."/>
            <person name="Weissenbach J."/>
            <person name="Silar P."/>
        </authorList>
    </citation>
    <scope>NUCLEOTIDE SEQUENCE [LARGE SCALE GENOMIC DNA]</scope>
    <source>
        <strain evidence="6">S / ATCC MYA-4624 / DSM 980 / FGSC 10383</strain>
        <strain evidence="4">S mat+</strain>
    </source>
</reference>
<dbReference type="SUPFAM" id="SSF52540">
    <property type="entry name" value="P-loop containing nucleoside triphosphate hydrolases"/>
    <property type="match status" value="1"/>
</dbReference>
<accession>B2AZV4</accession>
<dbReference type="GeneID" id="6194104"/>
<dbReference type="Proteomes" id="UP000001197">
    <property type="component" value="Chromosome 3"/>
</dbReference>